<dbReference type="InterPro" id="IPR051681">
    <property type="entry name" value="Ser/Thr_Kinases-Pseudokinases"/>
</dbReference>
<dbReference type="InterPro" id="IPR008266">
    <property type="entry name" value="Tyr_kinase_AS"/>
</dbReference>
<reference evidence="2" key="1">
    <citation type="submission" date="2023-03" db="EMBL/GenBank/DDBJ databases">
        <title>Massive genome expansion in bonnet fungi (Mycena s.s.) driven by repeated elements and novel gene families across ecological guilds.</title>
        <authorList>
            <consortium name="Lawrence Berkeley National Laboratory"/>
            <person name="Harder C.B."/>
            <person name="Miyauchi S."/>
            <person name="Viragh M."/>
            <person name="Kuo A."/>
            <person name="Thoen E."/>
            <person name="Andreopoulos B."/>
            <person name="Lu D."/>
            <person name="Skrede I."/>
            <person name="Drula E."/>
            <person name="Henrissat B."/>
            <person name="Morin E."/>
            <person name="Kohler A."/>
            <person name="Barry K."/>
            <person name="LaButti K."/>
            <person name="Morin E."/>
            <person name="Salamov A."/>
            <person name="Lipzen A."/>
            <person name="Mereny Z."/>
            <person name="Hegedus B."/>
            <person name="Baldrian P."/>
            <person name="Stursova M."/>
            <person name="Weitz H."/>
            <person name="Taylor A."/>
            <person name="Grigoriev I.V."/>
            <person name="Nagy L.G."/>
            <person name="Martin F."/>
            <person name="Kauserud H."/>
        </authorList>
    </citation>
    <scope>NUCLEOTIDE SEQUENCE</scope>
    <source>
        <strain evidence="2">CBHHK182m</strain>
    </source>
</reference>
<name>A0AAD7J977_9AGAR</name>
<gene>
    <name evidence="2" type="ORF">B0H16DRAFT_1720231</name>
</gene>
<comment type="caution">
    <text evidence="2">The sequence shown here is derived from an EMBL/GenBank/DDBJ whole genome shotgun (WGS) entry which is preliminary data.</text>
</comment>
<keyword evidence="2" id="KW-0808">Transferase</keyword>
<organism evidence="2 3">
    <name type="scientific">Mycena metata</name>
    <dbReference type="NCBI Taxonomy" id="1033252"/>
    <lineage>
        <taxon>Eukaryota</taxon>
        <taxon>Fungi</taxon>
        <taxon>Dikarya</taxon>
        <taxon>Basidiomycota</taxon>
        <taxon>Agaricomycotina</taxon>
        <taxon>Agaricomycetes</taxon>
        <taxon>Agaricomycetidae</taxon>
        <taxon>Agaricales</taxon>
        <taxon>Marasmiineae</taxon>
        <taxon>Mycenaceae</taxon>
        <taxon>Mycena</taxon>
    </lineage>
</organism>
<dbReference type="AlphaFoldDB" id="A0AAD7J977"/>
<proteinExistence type="predicted"/>
<evidence type="ECO:0000313" key="3">
    <source>
        <dbReference type="Proteomes" id="UP001215598"/>
    </source>
</evidence>
<keyword evidence="2" id="KW-0418">Kinase</keyword>
<sequence>MPPKYHRRLGVLMSNSESLPIVFSRESATSVGRRTLDTVPPLIAWLDDVIKDEPDASTFLELDIQRLLSLADSQQQEGDMLESRTTGNVMENLQAAYIAYGRAARLLLKHIPSHPQFETGLSVLDRSILSADQGAVAREIVSIRTRLIEICQTPTEFAGFGFDSAEMRATHQSPGTGVNHPPTIVHDYGILNAPTEVVVDDAGVAARDVDSFLAQWAHRESSSVDEVTEATRKYLIHILESRAARRAVISLRGSDAQFFLDASQNLLQRRCLPDATSCSKTRKLMRKLSAASGQLPAALFLTSLSEPHNKLAFGGEFGHATVADGDDAVGWAKVEPTHWGAEPDIDTAPMWIHDYGMAGVASKVGVDDSAAHAAEYVVTFLTHWAHRGPSSIDEGALGTCRCLTYILKSWDARRAVVNLRGSDAQMFLDACQDLLDRGSLPDALSCSKARKLMRKLSIACDQLPASLFITDVSDPDDNPTFAGGFGDSTNRNTRLQLCQEALLWQGLRHPSILPFLGIDSPSAYCMVSPWMKHGTVIKYVANHGRSQIPRLLSNTHWATDLILTGFKLLGICFGLEYLHSMKIVHGDLRGNNILVSDDYHTCFIDFGLASSIQEQDTCAMACATYLRSSTATYVRTPATDVYSFACVCIEMETGAPPFPAKLAEGAVIMKVVAGEHPQRPITMSDDLWALVNLAWVADFRHRPKVPDLIRALEKLLESTSSCR</sequence>
<dbReference type="GO" id="GO:0005524">
    <property type="term" value="F:ATP binding"/>
    <property type="evidence" value="ECO:0007669"/>
    <property type="project" value="InterPro"/>
</dbReference>
<dbReference type="Proteomes" id="UP001215598">
    <property type="component" value="Unassembled WGS sequence"/>
</dbReference>
<dbReference type="InterPro" id="IPR001245">
    <property type="entry name" value="Ser-Thr/Tyr_kinase_cat_dom"/>
</dbReference>
<dbReference type="SUPFAM" id="SSF56112">
    <property type="entry name" value="Protein kinase-like (PK-like)"/>
    <property type="match status" value="1"/>
</dbReference>
<dbReference type="InterPro" id="IPR011009">
    <property type="entry name" value="Kinase-like_dom_sf"/>
</dbReference>
<dbReference type="PROSITE" id="PS50011">
    <property type="entry name" value="PROTEIN_KINASE_DOM"/>
    <property type="match status" value="1"/>
</dbReference>
<dbReference type="EMBL" id="JARKIB010000038">
    <property type="protein sequence ID" value="KAJ7760007.1"/>
    <property type="molecule type" value="Genomic_DNA"/>
</dbReference>
<feature type="domain" description="Protein kinase" evidence="1">
    <location>
        <begin position="386"/>
        <end position="716"/>
    </location>
</feature>
<evidence type="ECO:0000313" key="2">
    <source>
        <dbReference type="EMBL" id="KAJ7760007.1"/>
    </source>
</evidence>
<dbReference type="Gene3D" id="1.10.510.10">
    <property type="entry name" value="Transferase(Phosphotransferase) domain 1"/>
    <property type="match status" value="1"/>
</dbReference>
<evidence type="ECO:0000259" key="1">
    <source>
        <dbReference type="PROSITE" id="PS50011"/>
    </source>
</evidence>
<dbReference type="PANTHER" id="PTHR44329">
    <property type="entry name" value="SERINE/THREONINE-PROTEIN KINASE TNNI3K-RELATED"/>
    <property type="match status" value="1"/>
</dbReference>
<dbReference type="InterPro" id="IPR000719">
    <property type="entry name" value="Prot_kinase_dom"/>
</dbReference>
<dbReference type="Pfam" id="PF07714">
    <property type="entry name" value="PK_Tyr_Ser-Thr"/>
    <property type="match status" value="1"/>
</dbReference>
<dbReference type="PANTHER" id="PTHR44329:SF214">
    <property type="entry name" value="PROTEIN KINASE DOMAIN-CONTAINING PROTEIN"/>
    <property type="match status" value="1"/>
</dbReference>
<dbReference type="Gene3D" id="1.20.58.80">
    <property type="entry name" value="Phosphotransferase system, lactose/cellobiose-type IIA subunit"/>
    <property type="match status" value="1"/>
</dbReference>
<keyword evidence="3" id="KW-1185">Reference proteome</keyword>
<protein>
    <submittedName>
        <fullName evidence="2">Kinase-like domain-containing protein</fullName>
    </submittedName>
</protein>
<accession>A0AAD7J977</accession>
<dbReference type="GO" id="GO:0004674">
    <property type="term" value="F:protein serine/threonine kinase activity"/>
    <property type="evidence" value="ECO:0007669"/>
    <property type="project" value="TreeGrafter"/>
</dbReference>
<dbReference type="PROSITE" id="PS00109">
    <property type="entry name" value="PROTEIN_KINASE_TYR"/>
    <property type="match status" value="1"/>
</dbReference>